<evidence type="ECO:0000256" key="4">
    <source>
        <dbReference type="ARBA" id="ARBA00023098"/>
    </source>
</evidence>
<gene>
    <name evidence="5" type="ORF">UFOPK2754_00683</name>
    <name evidence="6" type="ORF">UFOPK3139_02053</name>
    <name evidence="7" type="ORF">UFOPK3543_00788</name>
    <name evidence="8" type="ORF">UFOPK3967_02089</name>
</gene>
<organism evidence="8">
    <name type="scientific">freshwater metagenome</name>
    <dbReference type="NCBI Taxonomy" id="449393"/>
    <lineage>
        <taxon>unclassified sequences</taxon>
        <taxon>metagenomes</taxon>
        <taxon>ecological metagenomes</taxon>
    </lineage>
</organism>
<name>A0A6J7PS05_9ZZZZ</name>
<dbReference type="PROSITE" id="PS00061">
    <property type="entry name" value="ADH_SHORT"/>
    <property type="match status" value="1"/>
</dbReference>
<evidence type="ECO:0000256" key="1">
    <source>
        <dbReference type="ARBA" id="ARBA00006484"/>
    </source>
</evidence>
<dbReference type="FunFam" id="3.40.50.720:FF:000084">
    <property type="entry name" value="Short-chain dehydrogenase reductase"/>
    <property type="match status" value="1"/>
</dbReference>
<dbReference type="Gene3D" id="3.40.50.720">
    <property type="entry name" value="NAD(P)-binding Rossmann-like Domain"/>
    <property type="match status" value="1"/>
</dbReference>
<dbReference type="EMBL" id="CAEZYR010000017">
    <property type="protein sequence ID" value="CAB4734008.1"/>
    <property type="molecule type" value="Genomic_DNA"/>
</dbReference>
<dbReference type="InterPro" id="IPR020904">
    <property type="entry name" value="Sc_DH/Rdtase_CS"/>
</dbReference>
<dbReference type="PANTHER" id="PTHR43180:SF28">
    <property type="entry name" value="NAD(P)-BINDING ROSSMANN-FOLD SUPERFAMILY PROTEIN"/>
    <property type="match status" value="1"/>
</dbReference>
<evidence type="ECO:0000256" key="3">
    <source>
        <dbReference type="ARBA" id="ARBA00023027"/>
    </source>
</evidence>
<dbReference type="GO" id="GO:0006629">
    <property type="term" value="P:lipid metabolic process"/>
    <property type="evidence" value="ECO:0007669"/>
    <property type="project" value="UniProtKB-KW"/>
</dbReference>
<evidence type="ECO:0000256" key="2">
    <source>
        <dbReference type="ARBA" id="ARBA00023002"/>
    </source>
</evidence>
<dbReference type="SUPFAM" id="SSF51735">
    <property type="entry name" value="NAD(P)-binding Rossmann-fold domains"/>
    <property type="match status" value="1"/>
</dbReference>
<dbReference type="EMBL" id="CAFBMH010000019">
    <property type="protein sequence ID" value="CAB4899649.1"/>
    <property type="molecule type" value="Genomic_DNA"/>
</dbReference>
<dbReference type="PRINTS" id="PR00081">
    <property type="entry name" value="GDHRDH"/>
</dbReference>
<keyword evidence="2" id="KW-0560">Oxidoreductase</keyword>
<dbReference type="PANTHER" id="PTHR43180">
    <property type="entry name" value="3-OXOACYL-(ACYL-CARRIER-PROTEIN) REDUCTASE (AFU_ORTHOLOGUE AFUA_6G11210)"/>
    <property type="match status" value="1"/>
</dbReference>
<dbReference type="InterPro" id="IPR036291">
    <property type="entry name" value="NAD(P)-bd_dom_sf"/>
</dbReference>
<dbReference type="GO" id="GO:0016491">
    <property type="term" value="F:oxidoreductase activity"/>
    <property type="evidence" value="ECO:0007669"/>
    <property type="project" value="UniProtKB-KW"/>
</dbReference>
<dbReference type="PRINTS" id="PR00080">
    <property type="entry name" value="SDRFAMILY"/>
</dbReference>
<keyword evidence="4" id="KW-0443">Lipid metabolism</keyword>
<evidence type="ECO:0000313" key="6">
    <source>
        <dbReference type="EMBL" id="CAB4834327.1"/>
    </source>
</evidence>
<dbReference type="EMBL" id="CAFABA010000093">
    <property type="protein sequence ID" value="CAB4834327.1"/>
    <property type="molecule type" value="Genomic_DNA"/>
</dbReference>
<sequence>MGRFDGKVAIVTGAARGQGEAEARLLASEGAKVVLGDVLDDLGEAVAKDIGDAATYVHLDISNEEQWRNAIAVAQSMGQYRVLINNAAIIRPAAIEDTSTADYLSVIMVNQVGTFIGMRESIAPMRANGGGAIVNISSVDGMKGCNGLVSYNSSKWAVRGMTKTAALELGQHNIRVNSIHPGGVNTPMGNPMGDDSMVNMAFTHQALPRIGAPSEIAAAALFLASDDASYITGAELAVDGGWMAGRIVPELPGSGLSIAGVGYNA</sequence>
<reference evidence="8" key="1">
    <citation type="submission" date="2020-05" db="EMBL/GenBank/DDBJ databases">
        <authorList>
            <person name="Chiriac C."/>
            <person name="Salcher M."/>
            <person name="Ghai R."/>
            <person name="Kavagutti S V."/>
        </authorList>
    </citation>
    <scope>NUCLEOTIDE SEQUENCE</scope>
</reference>
<dbReference type="EMBL" id="CAFBOS010000145">
    <property type="protein sequence ID" value="CAB5008187.1"/>
    <property type="molecule type" value="Genomic_DNA"/>
</dbReference>
<dbReference type="Pfam" id="PF13561">
    <property type="entry name" value="adh_short_C2"/>
    <property type="match status" value="1"/>
</dbReference>
<evidence type="ECO:0000313" key="7">
    <source>
        <dbReference type="EMBL" id="CAB4899649.1"/>
    </source>
</evidence>
<dbReference type="AlphaFoldDB" id="A0A6J7PS05"/>
<comment type="similarity">
    <text evidence="1">Belongs to the short-chain dehydrogenases/reductases (SDR) family.</text>
</comment>
<dbReference type="InterPro" id="IPR002347">
    <property type="entry name" value="SDR_fam"/>
</dbReference>
<keyword evidence="3" id="KW-0520">NAD</keyword>
<accession>A0A6J7PS05</accession>
<dbReference type="NCBIfam" id="NF005559">
    <property type="entry name" value="PRK07231.1"/>
    <property type="match status" value="1"/>
</dbReference>
<protein>
    <submittedName>
        <fullName evidence="8">Unannotated protein</fullName>
    </submittedName>
</protein>
<evidence type="ECO:0000313" key="8">
    <source>
        <dbReference type="EMBL" id="CAB5008187.1"/>
    </source>
</evidence>
<proteinExistence type="inferred from homology"/>
<evidence type="ECO:0000313" key="5">
    <source>
        <dbReference type="EMBL" id="CAB4734008.1"/>
    </source>
</evidence>